<sequence>MQKAEASSGEIKATESGVRSSPPGSPASQSATIPSFPPPDLAASKEVSCLSSLLTASSPIIGVRDKFQRRESSKRKCFDESVILTDAASY</sequence>
<feature type="compositionally biased region" description="Low complexity" evidence="1">
    <location>
        <begin position="20"/>
        <end position="31"/>
    </location>
</feature>
<name>A0A835RPI3_VANPL</name>
<reference evidence="2 3" key="1">
    <citation type="journal article" date="2020" name="Nat. Food">
        <title>A phased Vanilla planifolia genome enables genetic improvement of flavour and production.</title>
        <authorList>
            <person name="Hasing T."/>
            <person name="Tang H."/>
            <person name="Brym M."/>
            <person name="Khazi F."/>
            <person name="Huang T."/>
            <person name="Chambers A.H."/>
        </authorList>
    </citation>
    <scope>NUCLEOTIDE SEQUENCE [LARGE SCALE GENOMIC DNA]</scope>
    <source>
        <tissue evidence="2">Leaf</tissue>
    </source>
</reference>
<dbReference type="Proteomes" id="UP000636800">
    <property type="component" value="Chromosome 1"/>
</dbReference>
<feature type="region of interest" description="Disordered" evidence="1">
    <location>
        <begin position="1"/>
        <end position="39"/>
    </location>
</feature>
<protein>
    <submittedName>
        <fullName evidence="2">Uncharacterized protein</fullName>
    </submittedName>
</protein>
<keyword evidence="3" id="KW-1185">Reference proteome</keyword>
<dbReference type="AlphaFoldDB" id="A0A835RPI3"/>
<gene>
    <name evidence="2" type="ORF">HPP92_000791</name>
</gene>
<comment type="caution">
    <text evidence="2">The sequence shown here is derived from an EMBL/GenBank/DDBJ whole genome shotgun (WGS) entry which is preliminary data.</text>
</comment>
<evidence type="ECO:0000256" key="1">
    <source>
        <dbReference type="SAM" id="MobiDB-lite"/>
    </source>
</evidence>
<proteinExistence type="predicted"/>
<evidence type="ECO:0000313" key="2">
    <source>
        <dbReference type="EMBL" id="KAG0496100.1"/>
    </source>
</evidence>
<organism evidence="2 3">
    <name type="scientific">Vanilla planifolia</name>
    <name type="common">Vanilla</name>
    <dbReference type="NCBI Taxonomy" id="51239"/>
    <lineage>
        <taxon>Eukaryota</taxon>
        <taxon>Viridiplantae</taxon>
        <taxon>Streptophyta</taxon>
        <taxon>Embryophyta</taxon>
        <taxon>Tracheophyta</taxon>
        <taxon>Spermatophyta</taxon>
        <taxon>Magnoliopsida</taxon>
        <taxon>Liliopsida</taxon>
        <taxon>Asparagales</taxon>
        <taxon>Orchidaceae</taxon>
        <taxon>Vanilloideae</taxon>
        <taxon>Vanilleae</taxon>
        <taxon>Vanilla</taxon>
    </lineage>
</organism>
<evidence type="ECO:0000313" key="3">
    <source>
        <dbReference type="Proteomes" id="UP000636800"/>
    </source>
</evidence>
<accession>A0A835RPI3</accession>
<dbReference type="EMBL" id="JADCNL010000001">
    <property type="protein sequence ID" value="KAG0496100.1"/>
    <property type="molecule type" value="Genomic_DNA"/>
</dbReference>